<dbReference type="EMBL" id="CP009417">
    <property type="protein sequence ID" value="AJD93111.1"/>
    <property type="molecule type" value="Genomic_DNA"/>
</dbReference>
<dbReference type="AlphaFoldDB" id="A0A0B5ASK4"/>
<evidence type="ECO:0000256" key="1">
    <source>
        <dbReference type="ARBA" id="ARBA00008950"/>
    </source>
</evidence>
<dbReference type="Gene3D" id="3.60.21.10">
    <property type="match status" value="1"/>
</dbReference>
<proteinExistence type="inferred from homology"/>
<organism evidence="3 4">
    <name type="scientific">Jeotgalibacillus malaysiensis</name>
    <dbReference type="NCBI Taxonomy" id="1508404"/>
    <lineage>
        <taxon>Bacteria</taxon>
        <taxon>Bacillati</taxon>
        <taxon>Bacillota</taxon>
        <taxon>Bacilli</taxon>
        <taxon>Bacillales</taxon>
        <taxon>Caryophanaceae</taxon>
        <taxon>Jeotgalibacillus</taxon>
    </lineage>
</organism>
<dbReference type="InterPro" id="IPR029052">
    <property type="entry name" value="Metallo-depent_PP-like"/>
</dbReference>
<dbReference type="InterPro" id="IPR024654">
    <property type="entry name" value="Calcineurin-like_PHP_lpxH"/>
</dbReference>
<dbReference type="Pfam" id="PF12850">
    <property type="entry name" value="Metallophos_2"/>
    <property type="match status" value="1"/>
</dbReference>
<dbReference type="BioCyc" id="JESP1508404:G14D9-13077-MONOMER"/>
<keyword evidence="4" id="KW-1185">Reference proteome</keyword>
<accession>A0A0B5ASK4</accession>
<protein>
    <recommendedName>
        <fullName evidence="2">Calcineurin-like phosphoesterase domain-containing protein</fullName>
    </recommendedName>
</protein>
<feature type="domain" description="Calcineurin-like phosphoesterase" evidence="2">
    <location>
        <begin position="1"/>
        <end position="177"/>
    </location>
</feature>
<keyword evidence="3" id="KW-0614">Plasmid</keyword>
<evidence type="ECO:0000259" key="2">
    <source>
        <dbReference type="Pfam" id="PF12850"/>
    </source>
</evidence>
<reference evidence="3 4" key="1">
    <citation type="submission" date="2014-08" db="EMBL/GenBank/DDBJ databases">
        <title>Complete genome of a marine bacteria Jeotgalibacillus malaysiensis.</title>
        <authorList>
            <person name="Yaakop A.S."/>
            <person name="Chan K.-G."/>
            <person name="Goh K.M."/>
        </authorList>
    </citation>
    <scope>NUCLEOTIDE SEQUENCE [LARGE SCALE GENOMIC DNA]</scope>
    <source>
        <strain evidence="3 4">D5</strain>
        <plasmid evidence="4">Plasmid</plasmid>
    </source>
</reference>
<dbReference type="Proteomes" id="UP000031449">
    <property type="component" value="Plasmid unnamed"/>
</dbReference>
<dbReference type="HOGENOM" id="CLU_1370611_0_0_9"/>
<name>A0A0B5ASK4_9BACL</name>
<evidence type="ECO:0000313" key="3">
    <source>
        <dbReference type="EMBL" id="AJD93111.1"/>
    </source>
</evidence>
<dbReference type="SUPFAM" id="SSF56300">
    <property type="entry name" value="Metallo-dependent phosphatases"/>
    <property type="match status" value="1"/>
</dbReference>
<sequence length="199" mass="22493">MRALILADLHFTDWNKWQTFLQIDRSRFDIIFLLGDIDIMLLESIKKHFAEKPIIGVHGNHDYPGDLSHFGIADIHGRVANFKGTRFLGVEGCVRYKAGEAPIHEQKDITTLLQAMPPVDIVLSHNSPKGIHDKPDIAHVGYEGLRSYIDSHQPKYVLHGHQHSNQRTMVGSTEVINIYGGVLFDTESGQIQQLLHVDE</sequence>
<comment type="similarity">
    <text evidence="1">Belongs to the metallophosphoesterase superfamily. YfcE family.</text>
</comment>
<evidence type="ECO:0000313" key="4">
    <source>
        <dbReference type="Proteomes" id="UP000031449"/>
    </source>
</evidence>
<gene>
    <name evidence="3" type="ORF">JMA_37930</name>
</gene>
<geneLocation type="plasmid" evidence="4"/>
<dbReference type="KEGG" id="jeo:JMA_37930"/>